<dbReference type="RefSeq" id="WP_264224839.1">
    <property type="nucleotide sequence ID" value="NZ_CP107716.1"/>
</dbReference>
<protein>
    <submittedName>
        <fullName evidence="1">U32 family peptidase</fullName>
    </submittedName>
</protein>
<dbReference type="NCBIfam" id="NF011991">
    <property type="entry name" value="PRK15447.1"/>
    <property type="match status" value="1"/>
</dbReference>
<keyword evidence="2" id="KW-1185">Reference proteome</keyword>
<sequence>MSGNGQLVLGPIPYLWEPSVWRDFYFRIADEAPVDTVVVGEVVCSKRLHFHAPHEEVVVNRLKDAGKSVRRAGLGLTTLKRERQHQAKLLENAVDPIEAADISTLLGVSGRPHIIGPMMNTYSAATAGVYAARGAKLICLPPELPLASIEEIARHAADVEIEVLVFGRTPLAISARCAHARAKGHTKDDCRFVCGEDPDGMPVRTLDGQDFLTLNGVQTMSHTCHLVTSELPRLRQAGVLHFRLSPQNCDMVGVTRIFRSLLDGETTSAEAKSQLEAVYPNVPFSNGFLYGREGAKWINAGA</sequence>
<evidence type="ECO:0000313" key="1">
    <source>
        <dbReference type="EMBL" id="UYQ71179.1"/>
    </source>
</evidence>
<organism evidence="1 2">
    <name type="scientific">Pelagibacterium flavum</name>
    <dbReference type="NCBI Taxonomy" id="2984530"/>
    <lineage>
        <taxon>Bacteria</taxon>
        <taxon>Pseudomonadati</taxon>
        <taxon>Pseudomonadota</taxon>
        <taxon>Alphaproteobacteria</taxon>
        <taxon>Hyphomicrobiales</taxon>
        <taxon>Devosiaceae</taxon>
        <taxon>Pelagibacterium</taxon>
    </lineage>
</organism>
<accession>A0ABY6IKQ8</accession>
<dbReference type="InterPro" id="IPR051454">
    <property type="entry name" value="RNA/ubiquinone_mod_enzymes"/>
</dbReference>
<gene>
    <name evidence="1" type="ORF">OF122_14130</name>
</gene>
<dbReference type="PANTHER" id="PTHR30217">
    <property type="entry name" value="PEPTIDASE U32 FAMILY"/>
    <property type="match status" value="1"/>
</dbReference>
<evidence type="ECO:0000313" key="2">
    <source>
        <dbReference type="Proteomes" id="UP001163882"/>
    </source>
</evidence>
<dbReference type="Proteomes" id="UP001163882">
    <property type="component" value="Chromosome"/>
</dbReference>
<name>A0ABY6IKQ8_9HYPH</name>
<dbReference type="PANTHER" id="PTHR30217:SF11">
    <property type="entry name" value="UBIQUINONE BIOSYNTHESIS PROTEIN UBIV"/>
    <property type="match status" value="1"/>
</dbReference>
<dbReference type="Pfam" id="PF01136">
    <property type="entry name" value="Peptidase_U32"/>
    <property type="match status" value="1"/>
</dbReference>
<dbReference type="InterPro" id="IPR001539">
    <property type="entry name" value="Peptidase_U32"/>
</dbReference>
<dbReference type="EMBL" id="CP107716">
    <property type="protein sequence ID" value="UYQ71179.1"/>
    <property type="molecule type" value="Genomic_DNA"/>
</dbReference>
<reference evidence="1" key="1">
    <citation type="submission" date="2022-10" db="EMBL/GenBank/DDBJ databases">
        <title>YIM 151497 complete genome.</title>
        <authorList>
            <person name="Chen X."/>
        </authorList>
    </citation>
    <scope>NUCLEOTIDE SEQUENCE</scope>
    <source>
        <strain evidence="1">YIM 151497</strain>
    </source>
</reference>
<proteinExistence type="predicted"/>